<dbReference type="EMBL" id="LRGB01001405">
    <property type="protein sequence ID" value="KZS12074.1"/>
    <property type="molecule type" value="Genomic_DNA"/>
</dbReference>
<gene>
    <name evidence="2" type="ORF">APZ42_023082</name>
</gene>
<keyword evidence="3" id="KW-1185">Reference proteome</keyword>
<proteinExistence type="predicted"/>
<evidence type="ECO:0000256" key="1">
    <source>
        <dbReference type="SAM" id="MobiDB-lite"/>
    </source>
</evidence>
<accession>A0A162DI45</accession>
<evidence type="ECO:0000313" key="2">
    <source>
        <dbReference type="EMBL" id="KZS12074.1"/>
    </source>
</evidence>
<feature type="compositionally biased region" description="Basic residues" evidence="1">
    <location>
        <begin position="50"/>
        <end position="69"/>
    </location>
</feature>
<protein>
    <submittedName>
        <fullName evidence="2">Uncharacterized protein</fullName>
    </submittedName>
</protein>
<sequence length="69" mass="8075">MRSFDVILSLRTIAPLIYSIGLVNARKKQKVPVINHDRLRSVDHTQRLNTHTHTHTHRTRAHQTKMSKL</sequence>
<dbReference type="AlphaFoldDB" id="A0A162DI45"/>
<comment type="caution">
    <text evidence="2">The sequence shown here is derived from an EMBL/GenBank/DDBJ whole genome shotgun (WGS) entry which is preliminary data.</text>
</comment>
<name>A0A162DI45_9CRUS</name>
<evidence type="ECO:0000313" key="3">
    <source>
        <dbReference type="Proteomes" id="UP000076858"/>
    </source>
</evidence>
<organism evidence="2 3">
    <name type="scientific">Daphnia magna</name>
    <dbReference type="NCBI Taxonomy" id="35525"/>
    <lineage>
        <taxon>Eukaryota</taxon>
        <taxon>Metazoa</taxon>
        <taxon>Ecdysozoa</taxon>
        <taxon>Arthropoda</taxon>
        <taxon>Crustacea</taxon>
        <taxon>Branchiopoda</taxon>
        <taxon>Diplostraca</taxon>
        <taxon>Cladocera</taxon>
        <taxon>Anomopoda</taxon>
        <taxon>Daphniidae</taxon>
        <taxon>Daphnia</taxon>
    </lineage>
</organism>
<dbReference type="Proteomes" id="UP000076858">
    <property type="component" value="Unassembled WGS sequence"/>
</dbReference>
<reference evidence="2 3" key="1">
    <citation type="submission" date="2016-03" db="EMBL/GenBank/DDBJ databases">
        <title>EvidentialGene: Evidence-directed Construction of Genes on Genomes.</title>
        <authorList>
            <person name="Gilbert D.G."/>
            <person name="Choi J.-H."/>
            <person name="Mockaitis K."/>
            <person name="Colbourne J."/>
            <person name="Pfrender M."/>
        </authorList>
    </citation>
    <scope>NUCLEOTIDE SEQUENCE [LARGE SCALE GENOMIC DNA]</scope>
    <source>
        <strain evidence="2 3">Xinb3</strain>
        <tissue evidence="2">Complete organism</tissue>
    </source>
</reference>
<feature type="region of interest" description="Disordered" evidence="1">
    <location>
        <begin position="45"/>
        <end position="69"/>
    </location>
</feature>